<keyword evidence="3" id="KW-1185">Reference proteome</keyword>
<feature type="region of interest" description="Disordered" evidence="1">
    <location>
        <begin position="24"/>
        <end position="45"/>
    </location>
</feature>
<name>L8X0C7_THACA</name>
<feature type="region of interest" description="Disordered" evidence="1">
    <location>
        <begin position="317"/>
        <end position="352"/>
    </location>
</feature>
<dbReference type="HOGENOM" id="CLU_026455_0_0_1"/>
<accession>L8X0C7</accession>
<dbReference type="STRING" id="983506.L8X0C7"/>
<protein>
    <submittedName>
        <fullName evidence="2">Uncharacterized protein</fullName>
    </submittedName>
</protein>
<dbReference type="AlphaFoldDB" id="L8X0C7"/>
<evidence type="ECO:0000313" key="2">
    <source>
        <dbReference type="EMBL" id="ELU43675.1"/>
    </source>
</evidence>
<proteinExistence type="predicted"/>
<dbReference type="OrthoDB" id="4179406at2759"/>
<dbReference type="Proteomes" id="UP000011668">
    <property type="component" value="Unassembled WGS sequence"/>
</dbReference>
<reference evidence="2 3" key="1">
    <citation type="journal article" date="2013" name="Nat. Commun.">
        <title>The evolution and pathogenic mechanisms of the rice sheath blight pathogen.</title>
        <authorList>
            <person name="Zheng A."/>
            <person name="Lin R."/>
            <person name="Xu L."/>
            <person name="Qin P."/>
            <person name="Tang C."/>
            <person name="Ai P."/>
            <person name="Zhang D."/>
            <person name="Liu Y."/>
            <person name="Sun Z."/>
            <person name="Feng H."/>
            <person name="Wang Y."/>
            <person name="Chen Y."/>
            <person name="Liang X."/>
            <person name="Fu R."/>
            <person name="Li Q."/>
            <person name="Zhang J."/>
            <person name="Yu X."/>
            <person name="Xie Z."/>
            <person name="Ding L."/>
            <person name="Guan P."/>
            <person name="Tang J."/>
            <person name="Liang Y."/>
            <person name="Wang S."/>
            <person name="Deng Q."/>
            <person name="Li S."/>
            <person name="Zhu J."/>
            <person name="Wang L."/>
            <person name="Liu H."/>
            <person name="Li P."/>
        </authorList>
    </citation>
    <scope>NUCLEOTIDE SEQUENCE [LARGE SCALE GENOMIC DNA]</scope>
    <source>
        <strain evidence="3">AG-1 IA</strain>
    </source>
</reference>
<dbReference type="EMBL" id="AFRT01000517">
    <property type="protein sequence ID" value="ELU43675.1"/>
    <property type="molecule type" value="Genomic_DNA"/>
</dbReference>
<comment type="caution">
    <text evidence="2">The sequence shown here is derived from an EMBL/GenBank/DDBJ whole genome shotgun (WGS) entry which is preliminary data.</text>
</comment>
<gene>
    <name evidence="2" type="ORF">AG1IA_02303</name>
</gene>
<evidence type="ECO:0000256" key="1">
    <source>
        <dbReference type="SAM" id="MobiDB-lite"/>
    </source>
</evidence>
<sequence>MRTQENPTFVESDYEEGDSWQAKLLADADSDSDSSQNQPDEGIQPFVLSPDITTQVNPSPSKLNTVAPRIIPSQDTMAFIWNRYVLMGYLLSVALRSATFETFPETLCKVPALSRYFPHCTQEFREPLAGKPVITPDFITLSRLQSRLEYVMEDSASSSLVAIDIKDSEMALRDLVTRVKVSSLSSKEILGRNLELFVEDARVTSGNLQQFGSRVWGAVDRIVSLNEHTLVTLEVASLEAPGGSLDSIINFFAPAEHNSVTTRREIMEDLWLQAIEVMDKTLRKLIHEAQDNVGSLQRLKEKLDNIQDMAIREEDQIRAEEEKTKRDARWSTRFKSKDQVNNRALSGKQQNPSASLELLQTIQDDRKRALNHVADVLFKLEQMSQDLHNLREGVATPLIIAGSAQVPIESHIKHIRSGTDRLMNGQTRMRGIEDEYRRKKFSSD</sequence>
<feature type="compositionally biased region" description="Polar residues" evidence="1">
    <location>
        <begin position="341"/>
        <end position="352"/>
    </location>
</feature>
<evidence type="ECO:0000313" key="3">
    <source>
        <dbReference type="Proteomes" id="UP000011668"/>
    </source>
</evidence>
<feature type="compositionally biased region" description="Basic and acidic residues" evidence="1">
    <location>
        <begin position="317"/>
        <end position="340"/>
    </location>
</feature>
<organism evidence="2 3">
    <name type="scientific">Thanatephorus cucumeris (strain AG1-IA)</name>
    <name type="common">Rice sheath blight fungus</name>
    <name type="synonym">Rhizoctonia solani</name>
    <dbReference type="NCBI Taxonomy" id="983506"/>
    <lineage>
        <taxon>Eukaryota</taxon>
        <taxon>Fungi</taxon>
        <taxon>Dikarya</taxon>
        <taxon>Basidiomycota</taxon>
        <taxon>Agaricomycotina</taxon>
        <taxon>Agaricomycetes</taxon>
        <taxon>Cantharellales</taxon>
        <taxon>Ceratobasidiaceae</taxon>
        <taxon>Rhizoctonia</taxon>
        <taxon>Rhizoctonia solani AG-1</taxon>
    </lineage>
</organism>